<proteinExistence type="predicted"/>
<reference evidence="2" key="1">
    <citation type="submission" date="2017-03" db="EMBL/GenBank/DDBJ databases">
        <title>Phytopthora megakarya and P. palmivora, two closely related causual agents of cacao black pod achieved similar genome size and gene model numbers by different mechanisms.</title>
        <authorList>
            <person name="Ali S."/>
            <person name="Shao J."/>
            <person name="Larry D.J."/>
            <person name="Kronmiller B."/>
            <person name="Shen D."/>
            <person name="Strem M.D."/>
            <person name="Melnick R.L."/>
            <person name="Guiltinan M.J."/>
            <person name="Tyler B.M."/>
            <person name="Meinhardt L.W."/>
            <person name="Bailey B.A."/>
        </authorList>
    </citation>
    <scope>NUCLEOTIDE SEQUENCE [LARGE SCALE GENOMIC DNA]</scope>
    <source>
        <strain evidence="2">zdho120</strain>
    </source>
</reference>
<evidence type="ECO:0000313" key="2">
    <source>
        <dbReference type="Proteomes" id="UP000198211"/>
    </source>
</evidence>
<sequence length="100" mass="11193">MTAVGELQQLQFKQWVNKRGVDPKKLHKQLMEDNPEFATLLGLVVLQSCINTILTDFLFIDSPNFKLSTCFQMPKARVHTLASTDAVDDAPDESELNLSG</sequence>
<comment type="caution">
    <text evidence="1">The sequence shown here is derived from an EMBL/GenBank/DDBJ whole genome shotgun (WGS) entry which is preliminary data.</text>
</comment>
<protein>
    <submittedName>
        <fullName evidence="1">Uncharacterized protein</fullName>
    </submittedName>
</protein>
<organism evidence="1 2">
    <name type="scientific">Phytophthora megakarya</name>
    <dbReference type="NCBI Taxonomy" id="4795"/>
    <lineage>
        <taxon>Eukaryota</taxon>
        <taxon>Sar</taxon>
        <taxon>Stramenopiles</taxon>
        <taxon>Oomycota</taxon>
        <taxon>Peronosporomycetes</taxon>
        <taxon>Peronosporales</taxon>
        <taxon>Peronosporaceae</taxon>
        <taxon>Phytophthora</taxon>
    </lineage>
</organism>
<name>A0A225WKN4_9STRA</name>
<dbReference type="Proteomes" id="UP000198211">
    <property type="component" value="Unassembled WGS sequence"/>
</dbReference>
<gene>
    <name evidence="1" type="ORF">PHMEG_0008190</name>
</gene>
<dbReference type="EMBL" id="NBNE01000687">
    <property type="protein sequence ID" value="OWZ17818.1"/>
    <property type="molecule type" value="Genomic_DNA"/>
</dbReference>
<keyword evidence="2" id="KW-1185">Reference proteome</keyword>
<evidence type="ECO:0000313" key="1">
    <source>
        <dbReference type="EMBL" id="OWZ17818.1"/>
    </source>
</evidence>
<accession>A0A225WKN4</accession>
<dbReference type="AlphaFoldDB" id="A0A225WKN4"/>